<keyword evidence="2" id="KW-0645">Protease</keyword>
<dbReference type="EC" id="3.4.16.-" evidence="2"/>
<keyword evidence="2" id="KW-0121">Carboxypeptidase</keyword>
<dbReference type="GO" id="GO:0006508">
    <property type="term" value="P:proteolysis"/>
    <property type="evidence" value="ECO:0007669"/>
    <property type="project" value="UniProtKB-KW"/>
</dbReference>
<comment type="similarity">
    <text evidence="1 2">Belongs to the peptidase S10 family.</text>
</comment>
<dbReference type="OrthoDB" id="443318at2759"/>
<dbReference type="InterPro" id="IPR029058">
    <property type="entry name" value="AB_hydrolase_fold"/>
</dbReference>
<dbReference type="Gene3D" id="3.40.50.1820">
    <property type="entry name" value="alpha/beta hydrolase"/>
    <property type="match status" value="1"/>
</dbReference>
<dbReference type="PRINTS" id="PR00724">
    <property type="entry name" value="CRBOXYPTASEC"/>
</dbReference>
<gene>
    <name evidence="3" type="ORF">PECAL_5P03520</name>
</gene>
<keyword evidence="4" id="KW-1185">Reference proteome</keyword>
<dbReference type="EMBL" id="CAKKNE010000005">
    <property type="protein sequence ID" value="CAH0375805.1"/>
    <property type="molecule type" value="Genomic_DNA"/>
</dbReference>
<evidence type="ECO:0000256" key="2">
    <source>
        <dbReference type="RuleBase" id="RU361156"/>
    </source>
</evidence>
<dbReference type="PANTHER" id="PTHR11802">
    <property type="entry name" value="SERINE PROTEASE FAMILY S10 SERINE CARBOXYPEPTIDASE"/>
    <property type="match status" value="1"/>
</dbReference>
<comment type="caution">
    <text evidence="3">The sequence shown here is derived from an EMBL/GenBank/DDBJ whole genome shotgun (WGS) entry which is preliminary data.</text>
</comment>
<dbReference type="Pfam" id="PF00450">
    <property type="entry name" value="Peptidase_S10"/>
    <property type="match status" value="1"/>
</dbReference>
<feature type="signal peptide" evidence="2">
    <location>
        <begin position="1"/>
        <end position="16"/>
    </location>
</feature>
<evidence type="ECO:0000256" key="1">
    <source>
        <dbReference type="ARBA" id="ARBA00009431"/>
    </source>
</evidence>
<accession>A0A8J2X293</accession>
<keyword evidence="2" id="KW-0378">Hydrolase</keyword>
<name>A0A8J2X293_9STRA</name>
<feature type="chain" id="PRO_5035338774" description="Carboxypeptidase" evidence="2">
    <location>
        <begin position="17"/>
        <end position="510"/>
    </location>
</feature>
<proteinExistence type="inferred from homology"/>
<dbReference type="PANTHER" id="PTHR11802:SF201">
    <property type="entry name" value="CARBOXYPEPTIDASE"/>
    <property type="match status" value="1"/>
</dbReference>
<reference evidence="3" key="1">
    <citation type="submission" date="2021-11" db="EMBL/GenBank/DDBJ databases">
        <authorList>
            <consortium name="Genoscope - CEA"/>
            <person name="William W."/>
        </authorList>
    </citation>
    <scope>NUCLEOTIDE SEQUENCE</scope>
</reference>
<dbReference type="SUPFAM" id="SSF53474">
    <property type="entry name" value="alpha/beta-Hydrolases"/>
    <property type="match status" value="1"/>
</dbReference>
<keyword evidence="2" id="KW-0732">Signal</keyword>
<dbReference type="Proteomes" id="UP000789595">
    <property type="component" value="Unassembled WGS sequence"/>
</dbReference>
<evidence type="ECO:0000313" key="3">
    <source>
        <dbReference type="EMBL" id="CAH0375805.1"/>
    </source>
</evidence>
<dbReference type="GO" id="GO:0004185">
    <property type="term" value="F:serine-type carboxypeptidase activity"/>
    <property type="evidence" value="ECO:0007669"/>
    <property type="project" value="UniProtKB-UniRule"/>
</dbReference>
<organism evidence="3 4">
    <name type="scientific">Pelagomonas calceolata</name>
    <dbReference type="NCBI Taxonomy" id="35677"/>
    <lineage>
        <taxon>Eukaryota</taxon>
        <taxon>Sar</taxon>
        <taxon>Stramenopiles</taxon>
        <taxon>Ochrophyta</taxon>
        <taxon>Pelagophyceae</taxon>
        <taxon>Pelagomonadales</taxon>
        <taxon>Pelagomonadaceae</taxon>
        <taxon>Pelagomonas</taxon>
    </lineage>
</organism>
<protein>
    <recommendedName>
        <fullName evidence="2">Carboxypeptidase</fullName>
        <ecNumber evidence="2">3.4.16.-</ecNumber>
    </recommendedName>
</protein>
<sequence>MARAAALLLALSTAWAATKEDDRVTSIPGFEEQFQQGLGFDVYSGYLDVDVPKASTGYDSLSIHYELHTCRAKDCPLALWHQGGPGGSAVFGAWTEMGPFQLMAQGPVYNEKNAWNQAAHMLYLESPAGSTIAGAQTGYSTCFIDGKKQDACKWTDVTQAVAYAHTIEAFLEKFPEYKSSELYLTGESYAGQYVPNIAYHVLQSSYSFKITGLAVGNGCWGGTQTSVQCNGPNAERNDIDIYYGKGMLPDKLYTKIQATCDWDAIAEGDDDDDSLPVAGASAACNTLLDQAEDAVGPFNIYDIYDDCPLADAWHATNPHVSQRAVRAFHRGRMHLSRLELDAAFEAAFDVNGGYPWDCSSDSALDGYFTRADVQAALHLKGPGSGFKYKQSGPASQLLWPHLVQHMRVLIYNGDADLCVPYKGNEELVTNLETAGSLVEKAPWQPWYAERGSQKAPAGYVTTYSVPGKTFPSKGPDASFLTIRLAGHMVPTFQPEAALAFIARFFRGEAF</sequence>
<dbReference type="PROSITE" id="PS00131">
    <property type="entry name" value="CARBOXYPEPT_SER_SER"/>
    <property type="match status" value="1"/>
</dbReference>
<dbReference type="Gene3D" id="3.40.50.12670">
    <property type="match status" value="1"/>
</dbReference>
<evidence type="ECO:0000313" key="4">
    <source>
        <dbReference type="Proteomes" id="UP000789595"/>
    </source>
</evidence>
<dbReference type="AlphaFoldDB" id="A0A8J2X293"/>
<dbReference type="InterPro" id="IPR001563">
    <property type="entry name" value="Peptidase_S10"/>
</dbReference>
<dbReference type="InterPro" id="IPR018202">
    <property type="entry name" value="Ser_caboxypep_ser_AS"/>
</dbReference>